<dbReference type="Pfam" id="PF00557">
    <property type="entry name" value="Peptidase_M24"/>
    <property type="match status" value="1"/>
</dbReference>
<sequence>MLRSHGAVSWYLDGVRTHVSLSGDPVVGVVVRRDGDEVRVFANEAERFAAEELLPSDAAAIVPVPWHEPLLPALGGPSLPRVLDETDLAAELRAARASLLPGETARYRALGRTAAEVLTDVAAAADPAQAEREVAAAIAGGLAARGIDPLVVLVAGASRLGVRHPLPTAAPLGRRAMLVACGRRAGLIANLTRWVRFGAAEPDEQDASSRILHVEAGFLVATRPGRRLDAVLADGVAGYARHGFAADEWRRHHQGGAAGYVGRDPRAVPGAADRVQVGQAFAWNPSAPGAKVEDTMLLGASGFDVLTSDPRWPSLEIGGLARPIELER</sequence>
<dbReference type="InterPro" id="IPR000994">
    <property type="entry name" value="Pept_M24"/>
</dbReference>
<name>A0A5C1YMK5_9MICO</name>
<dbReference type="AlphaFoldDB" id="A0A5C1YMK5"/>
<gene>
    <name evidence="2" type="ORF">FLP10_04395</name>
</gene>
<dbReference type="EMBL" id="CP043505">
    <property type="protein sequence ID" value="QEO16062.1"/>
    <property type="molecule type" value="Genomic_DNA"/>
</dbReference>
<accession>A0A5C1YMK5</accession>
<keyword evidence="3" id="KW-1185">Reference proteome</keyword>
<dbReference type="PANTHER" id="PTHR46112:SF2">
    <property type="entry name" value="XAA-PRO AMINOPEPTIDASE P-RELATED"/>
    <property type="match status" value="1"/>
</dbReference>
<feature type="domain" description="Peptidase M24" evidence="1">
    <location>
        <begin position="106"/>
        <end position="297"/>
    </location>
</feature>
<evidence type="ECO:0000313" key="2">
    <source>
        <dbReference type="EMBL" id="QEO16062.1"/>
    </source>
</evidence>
<dbReference type="KEGG" id="ail:FLP10_04395"/>
<organism evidence="2 3">
    <name type="scientific">Agromyces intestinalis</name>
    <dbReference type="NCBI Taxonomy" id="2592652"/>
    <lineage>
        <taxon>Bacteria</taxon>
        <taxon>Bacillati</taxon>
        <taxon>Actinomycetota</taxon>
        <taxon>Actinomycetes</taxon>
        <taxon>Micrococcales</taxon>
        <taxon>Microbacteriaceae</taxon>
        <taxon>Agromyces</taxon>
    </lineage>
</organism>
<dbReference type="Gene3D" id="3.90.230.10">
    <property type="entry name" value="Creatinase/methionine aminopeptidase superfamily"/>
    <property type="match status" value="1"/>
</dbReference>
<protein>
    <submittedName>
        <fullName evidence="2">M24 family metallopeptidase</fullName>
    </submittedName>
</protein>
<evidence type="ECO:0000259" key="1">
    <source>
        <dbReference type="Pfam" id="PF00557"/>
    </source>
</evidence>
<dbReference type="InterPro" id="IPR036005">
    <property type="entry name" value="Creatinase/aminopeptidase-like"/>
</dbReference>
<proteinExistence type="predicted"/>
<dbReference type="InterPro" id="IPR050659">
    <property type="entry name" value="Peptidase_M24B"/>
</dbReference>
<dbReference type="OrthoDB" id="4850044at2"/>
<dbReference type="SUPFAM" id="SSF55920">
    <property type="entry name" value="Creatinase/aminopeptidase"/>
    <property type="match status" value="1"/>
</dbReference>
<reference evidence="2 3" key="1">
    <citation type="submission" date="2019-09" db="EMBL/GenBank/DDBJ databases">
        <title>Genome sequencing of strain KACC 19306.</title>
        <authorList>
            <person name="Heo J."/>
            <person name="Kim S.-J."/>
            <person name="Kim J.-S."/>
            <person name="Hong S.-B."/>
            <person name="Kwon S.-W."/>
        </authorList>
    </citation>
    <scope>NUCLEOTIDE SEQUENCE [LARGE SCALE GENOMIC DNA]</scope>
    <source>
        <strain evidence="2 3">KACC 19306</strain>
    </source>
</reference>
<dbReference type="PANTHER" id="PTHR46112">
    <property type="entry name" value="AMINOPEPTIDASE"/>
    <property type="match status" value="1"/>
</dbReference>
<evidence type="ECO:0000313" key="3">
    <source>
        <dbReference type="Proteomes" id="UP000324678"/>
    </source>
</evidence>
<dbReference type="Proteomes" id="UP000324678">
    <property type="component" value="Chromosome"/>
</dbReference>